<comment type="caution">
    <text evidence="1">The sequence shown here is derived from an EMBL/GenBank/DDBJ whole genome shotgun (WGS) entry which is preliminary data.</text>
</comment>
<organism evidence="1 2">
    <name type="scientific">Pseudoalteromonas haloplanktis</name>
    <name type="common">Alteromonas haloplanktis</name>
    <dbReference type="NCBI Taxonomy" id="228"/>
    <lineage>
        <taxon>Bacteria</taxon>
        <taxon>Pseudomonadati</taxon>
        <taxon>Pseudomonadota</taxon>
        <taxon>Gammaproteobacteria</taxon>
        <taxon>Alteromonadales</taxon>
        <taxon>Pseudoalteromonadaceae</taxon>
        <taxon>Pseudoalteromonas</taxon>
    </lineage>
</organism>
<keyword evidence="2" id="KW-1185">Reference proteome</keyword>
<evidence type="ECO:0008006" key="3">
    <source>
        <dbReference type="Google" id="ProtNLM"/>
    </source>
</evidence>
<proteinExistence type="predicted"/>
<gene>
    <name evidence="1" type="ORF">RC083_01010</name>
</gene>
<dbReference type="RefSeq" id="WP_309038156.1">
    <property type="nucleotide sequence ID" value="NZ_JAVIFY010000001.1"/>
</dbReference>
<protein>
    <recommendedName>
        <fullName evidence="3">Transposase</fullName>
    </recommendedName>
</protein>
<dbReference type="Proteomes" id="UP001226574">
    <property type="component" value="Unassembled WGS sequence"/>
</dbReference>
<sequence>MHRFINNRLEQRVIFTLKGLYFCLVRSLKTLPYKLSNLGLKIKFSIENLEPESLPVVVNFINQQPSRLLQKYGVSQ</sequence>
<name>A0ABU1B6X2_PSEHA</name>
<accession>A0ABU1B6X2</accession>
<evidence type="ECO:0000313" key="1">
    <source>
        <dbReference type="EMBL" id="MDQ9090163.1"/>
    </source>
</evidence>
<dbReference type="EMBL" id="JAVIFY010000001">
    <property type="protein sequence ID" value="MDQ9090163.1"/>
    <property type="molecule type" value="Genomic_DNA"/>
</dbReference>
<reference evidence="1 2" key="1">
    <citation type="submission" date="2023-08" db="EMBL/GenBank/DDBJ databases">
        <title>Pseudoalteromonas haloplanktis LL1 genome.</title>
        <authorList>
            <person name="Wu S."/>
        </authorList>
    </citation>
    <scope>NUCLEOTIDE SEQUENCE [LARGE SCALE GENOMIC DNA]</scope>
    <source>
        <strain evidence="1 2">LL1</strain>
    </source>
</reference>
<evidence type="ECO:0000313" key="2">
    <source>
        <dbReference type="Proteomes" id="UP001226574"/>
    </source>
</evidence>